<name>A0A6M3JM71_9ZZZZ</name>
<organism evidence="2">
    <name type="scientific">viral metagenome</name>
    <dbReference type="NCBI Taxonomy" id="1070528"/>
    <lineage>
        <taxon>unclassified sequences</taxon>
        <taxon>metagenomes</taxon>
        <taxon>organismal metagenomes</taxon>
    </lineage>
</organism>
<accession>A0A6M3JM71</accession>
<dbReference type="AlphaFoldDB" id="A0A6M3JM71"/>
<proteinExistence type="predicted"/>
<dbReference type="EMBL" id="MT141834">
    <property type="protein sequence ID" value="QJA70940.1"/>
    <property type="molecule type" value="Genomic_DNA"/>
</dbReference>
<gene>
    <name evidence="2" type="ORF">MM415A03452_0001</name>
    <name evidence="1" type="ORF">MM415B01567_0024</name>
</gene>
<protein>
    <submittedName>
        <fullName evidence="2">Uncharacterized protein</fullName>
    </submittedName>
</protein>
<sequence length="223" mass="25235">MATSIRKWKPFILPNLPEGSFPAVEFAVREAAIKFCEKTHLWTQDLTEIDVEADTQAYDLSDPDDAKIIGVQSAKYKPDDADDDQYVTLGPVSEYQKDNFSNGSWKYAEASAPSEYWVDNVDKQIHLVPIPDTDSDEGLLVKVILKPSATCTTLPDFLYEDWKDTITMGSLADLYSRRSTPWYDPMEAVNKLGAFIRECNNAKMKKITGATNRSMRVRMRSFA</sequence>
<evidence type="ECO:0000313" key="1">
    <source>
        <dbReference type="EMBL" id="QJA57784.1"/>
    </source>
</evidence>
<dbReference type="EMBL" id="MT141291">
    <property type="protein sequence ID" value="QJA57784.1"/>
    <property type="molecule type" value="Genomic_DNA"/>
</dbReference>
<evidence type="ECO:0000313" key="2">
    <source>
        <dbReference type="EMBL" id="QJA70940.1"/>
    </source>
</evidence>
<dbReference type="InterPro" id="IPR056209">
    <property type="entry name" value="SU10_adaptor"/>
</dbReference>
<dbReference type="Pfam" id="PF24175">
    <property type="entry name" value="SU10_adaptor"/>
    <property type="match status" value="1"/>
</dbReference>
<reference evidence="2" key="1">
    <citation type="submission" date="2020-03" db="EMBL/GenBank/DDBJ databases">
        <title>The deep terrestrial virosphere.</title>
        <authorList>
            <person name="Holmfeldt K."/>
            <person name="Nilsson E."/>
            <person name="Simone D."/>
            <person name="Lopez-Fernandez M."/>
            <person name="Wu X."/>
            <person name="de Brujin I."/>
            <person name="Lundin D."/>
            <person name="Andersson A."/>
            <person name="Bertilsson S."/>
            <person name="Dopson M."/>
        </authorList>
    </citation>
    <scope>NUCLEOTIDE SEQUENCE</scope>
    <source>
        <strain evidence="2">MM415A03452</strain>
        <strain evidence="1">MM415B01567</strain>
    </source>
</reference>